<name>A0A1I6HXC0_9RHOB</name>
<accession>A0A1I6HXC0</accession>
<proteinExistence type="predicted"/>
<dbReference type="STRING" id="670154.SAMN04488002_3528"/>
<organism evidence="1 2">
    <name type="scientific">Litoreibacter janthinus</name>
    <dbReference type="NCBI Taxonomy" id="670154"/>
    <lineage>
        <taxon>Bacteria</taxon>
        <taxon>Pseudomonadati</taxon>
        <taxon>Pseudomonadota</taxon>
        <taxon>Alphaproteobacteria</taxon>
        <taxon>Rhodobacterales</taxon>
        <taxon>Roseobacteraceae</taxon>
        <taxon>Litoreibacter</taxon>
    </lineage>
</organism>
<dbReference type="EMBL" id="FOYO01000001">
    <property type="protein sequence ID" value="SFR58870.1"/>
    <property type="molecule type" value="Genomic_DNA"/>
</dbReference>
<keyword evidence="2" id="KW-1185">Reference proteome</keyword>
<evidence type="ECO:0000313" key="2">
    <source>
        <dbReference type="Proteomes" id="UP000199658"/>
    </source>
</evidence>
<sequence length="389" mass="44030">MDGWIAHCRMPQVMTEDLNLTADHSGLTDDLAARRYFAKFERITGHLARVAAEMEVERTFSKSDVAIISDYVTRIAQTFRALSHKYLLTGRDTGVFFGSLSIDRHESGFPVFAELMKMANDAQQAETHLAGMRSRAKLKDEMVRQIVGDLTVPTKLQFAMSQRLYYEALAEGGLFWATNDPHALWTGNKDDRRSYLLHWAVYDSQQNVPTIYMMDVEDTGEVALPKDARRWPSAQAHLMAQGSAGLKLLTIAQGFDRDFDDLHPKRLRRIHVGPMYSSVFTSQSGPIREVLEEAQGPVGEDWTLAWTVEDLHSERTEMEKKGWFSSVEREIFKLDPFAGRGAETGTTSIERSIILPQRPFQVLAEKNPAGFHDVRKFVVSPAGRVVSYR</sequence>
<dbReference type="Proteomes" id="UP000199658">
    <property type="component" value="Unassembled WGS sequence"/>
</dbReference>
<reference evidence="2" key="1">
    <citation type="submission" date="2016-10" db="EMBL/GenBank/DDBJ databases">
        <authorList>
            <person name="Varghese N."/>
            <person name="Submissions S."/>
        </authorList>
    </citation>
    <scope>NUCLEOTIDE SEQUENCE [LARGE SCALE GENOMIC DNA]</scope>
    <source>
        <strain evidence="2">DSM 26921</strain>
    </source>
</reference>
<protein>
    <submittedName>
        <fullName evidence="1">Uncharacterized protein</fullName>
    </submittedName>
</protein>
<gene>
    <name evidence="1" type="ORF">SAMN04488002_3528</name>
</gene>
<dbReference type="AlphaFoldDB" id="A0A1I6HXC0"/>
<evidence type="ECO:0000313" key="1">
    <source>
        <dbReference type="EMBL" id="SFR58870.1"/>
    </source>
</evidence>